<dbReference type="Pfam" id="PF00079">
    <property type="entry name" value="Serpin"/>
    <property type="match status" value="1"/>
</dbReference>
<evidence type="ECO:0000313" key="5">
    <source>
        <dbReference type="Proteomes" id="UP000824262"/>
    </source>
</evidence>
<accession>A0A9D1CSV0</accession>
<reference evidence="4" key="1">
    <citation type="submission" date="2020-10" db="EMBL/GenBank/DDBJ databases">
        <authorList>
            <person name="Gilroy R."/>
        </authorList>
    </citation>
    <scope>NUCLEOTIDE SEQUENCE</scope>
    <source>
        <strain evidence="4">ChiBcolR7-354</strain>
    </source>
</reference>
<feature type="signal peptide" evidence="2">
    <location>
        <begin position="1"/>
        <end position="25"/>
    </location>
</feature>
<evidence type="ECO:0000313" key="4">
    <source>
        <dbReference type="EMBL" id="HIQ79237.1"/>
    </source>
</evidence>
<dbReference type="InterPro" id="IPR036186">
    <property type="entry name" value="Serpin_sf"/>
</dbReference>
<proteinExistence type="inferred from homology"/>
<dbReference type="Proteomes" id="UP000824262">
    <property type="component" value="Unassembled WGS sequence"/>
</dbReference>
<gene>
    <name evidence="4" type="ORF">IAB77_08275</name>
</gene>
<dbReference type="PROSITE" id="PS51257">
    <property type="entry name" value="PROKAR_LIPOPROTEIN"/>
    <property type="match status" value="1"/>
</dbReference>
<dbReference type="Gene3D" id="3.30.497.10">
    <property type="entry name" value="Antithrombin, subunit I, domain 2"/>
    <property type="match status" value="1"/>
</dbReference>
<protein>
    <submittedName>
        <fullName evidence="4">Serpin family protein</fullName>
    </submittedName>
</protein>
<dbReference type="PANTHER" id="PTHR11461">
    <property type="entry name" value="SERINE PROTEASE INHIBITOR, SERPIN"/>
    <property type="match status" value="1"/>
</dbReference>
<sequence>MKKTALILALALLISLAGCGGTSGAENLAVGSGPSGGELSSEAADAVTDFSLRLLSAAGTEGENTLLSPLSVLFALGMTANGAEGETLSQMEEAFELDIASLNEALAAVAGSMSSQALTANSIWINDTEEFTPDEDFLALCGEYYDAGVFAEPFDSSTMEAINAFVSEHTNGLIEKIIDEIPENAVMYLVNAMSFDADWENIYREDQVREGTFTTAEGEEQTAEFMHSEEWAYLEGDGFTGFMKPYEGGDYAFAALLPEEGSSPAELISSLNGSELRALLTSPQDVNVDTALPKFESGSSLELSETLEAMGMADAFDPEFSDFSALGQSAMGNIYINRVLHETFISVDEKGTEAGAATAVEMVAEGAPAETRAVRLDRPFAYMIVDTATGVPLFMGFMQSMNA</sequence>
<comment type="caution">
    <text evidence="4">The sequence shown here is derived from an EMBL/GenBank/DDBJ whole genome shotgun (WGS) entry which is preliminary data.</text>
</comment>
<dbReference type="GO" id="GO:0004867">
    <property type="term" value="F:serine-type endopeptidase inhibitor activity"/>
    <property type="evidence" value="ECO:0007669"/>
    <property type="project" value="InterPro"/>
</dbReference>
<evidence type="ECO:0000256" key="2">
    <source>
        <dbReference type="SAM" id="SignalP"/>
    </source>
</evidence>
<reference evidence="4" key="2">
    <citation type="journal article" date="2021" name="PeerJ">
        <title>Extensive microbial diversity within the chicken gut microbiome revealed by metagenomics and culture.</title>
        <authorList>
            <person name="Gilroy R."/>
            <person name="Ravi A."/>
            <person name="Getino M."/>
            <person name="Pursley I."/>
            <person name="Horton D.L."/>
            <person name="Alikhan N.F."/>
            <person name="Baker D."/>
            <person name="Gharbi K."/>
            <person name="Hall N."/>
            <person name="Watson M."/>
            <person name="Adriaenssens E.M."/>
            <person name="Foster-Nyarko E."/>
            <person name="Jarju S."/>
            <person name="Secka A."/>
            <person name="Antonio M."/>
            <person name="Oren A."/>
            <person name="Chaudhuri R.R."/>
            <person name="La Ragione R."/>
            <person name="Hildebrand F."/>
            <person name="Pallen M.J."/>
        </authorList>
    </citation>
    <scope>NUCLEOTIDE SEQUENCE</scope>
    <source>
        <strain evidence="4">ChiBcolR7-354</strain>
    </source>
</reference>
<dbReference type="GO" id="GO:0005615">
    <property type="term" value="C:extracellular space"/>
    <property type="evidence" value="ECO:0007669"/>
    <property type="project" value="InterPro"/>
</dbReference>
<dbReference type="InterPro" id="IPR023796">
    <property type="entry name" value="Serpin_dom"/>
</dbReference>
<dbReference type="SMART" id="SM00093">
    <property type="entry name" value="SERPIN"/>
    <property type="match status" value="1"/>
</dbReference>
<dbReference type="AlphaFoldDB" id="A0A9D1CSV0"/>
<name>A0A9D1CSV0_9FIRM</name>
<dbReference type="CDD" id="cd19589">
    <property type="entry name" value="serpin_tengpin-like"/>
    <property type="match status" value="1"/>
</dbReference>
<dbReference type="InterPro" id="IPR042178">
    <property type="entry name" value="Serpin_sf_1"/>
</dbReference>
<dbReference type="InterPro" id="IPR000215">
    <property type="entry name" value="Serpin_fam"/>
</dbReference>
<feature type="chain" id="PRO_5038592554" evidence="2">
    <location>
        <begin position="26"/>
        <end position="403"/>
    </location>
</feature>
<evidence type="ECO:0000259" key="3">
    <source>
        <dbReference type="SMART" id="SM00093"/>
    </source>
</evidence>
<comment type="similarity">
    <text evidence="1">Belongs to the serpin family.</text>
</comment>
<dbReference type="InterPro" id="IPR042185">
    <property type="entry name" value="Serpin_sf_2"/>
</dbReference>
<dbReference type="Gene3D" id="2.30.39.10">
    <property type="entry name" value="Alpha-1-antitrypsin, domain 1"/>
    <property type="match status" value="1"/>
</dbReference>
<dbReference type="EMBL" id="DVGA01000089">
    <property type="protein sequence ID" value="HIQ79237.1"/>
    <property type="molecule type" value="Genomic_DNA"/>
</dbReference>
<organism evidence="4 5">
    <name type="scientific">Candidatus Scatomorpha intestinavium</name>
    <dbReference type="NCBI Taxonomy" id="2840922"/>
    <lineage>
        <taxon>Bacteria</taxon>
        <taxon>Bacillati</taxon>
        <taxon>Bacillota</taxon>
        <taxon>Clostridia</taxon>
        <taxon>Eubacteriales</taxon>
        <taxon>Candidatus Scatomorpha</taxon>
    </lineage>
</organism>
<evidence type="ECO:0000256" key="1">
    <source>
        <dbReference type="RuleBase" id="RU000411"/>
    </source>
</evidence>
<keyword evidence="2" id="KW-0732">Signal</keyword>
<dbReference type="SUPFAM" id="SSF56574">
    <property type="entry name" value="Serpins"/>
    <property type="match status" value="1"/>
</dbReference>
<dbReference type="PANTHER" id="PTHR11461:SF211">
    <property type="entry name" value="GH10112P-RELATED"/>
    <property type="match status" value="1"/>
</dbReference>
<feature type="domain" description="Serpin" evidence="3">
    <location>
        <begin position="50"/>
        <end position="400"/>
    </location>
</feature>